<keyword evidence="3" id="KW-0863">Zinc-finger</keyword>
<sequence length="679" mass="78302">MAKKVLEKSELESAFTRKRIENEEGKVTYVSECNFCAKHLKCETKYNLSRHLIIKHKEQAEEYGLGLDSEHEAVSAAGEVYKKVGKITIRMDKDLFISCLVQWVAEGLPINFFSKICVNRILHPLEDALKINHVNRHNIQQHIEAVEQKLVKCIIDEIKNRMVCIKADIASRKGRCILGVNLQIIVRGKVVVRTLAMVERFGRNTAENVYNEILKVLEKFKIQINQVYSITTDNGSNFVKASRLLREAQQKCLECPADMSSGNISEKDDSEEEFEEEVKEMFDQREQLRVADQDLVNDAENPEPELIDFSDDQSVVVEAEDELPVITQPHLTGIRCAAHDIQLSVNDILKKRSLANFLAKVRKLVKILTSQPYVNSFNMNKTRKKPFLDGETRWGSAHLMVQRILDEKQFILSMLSTDLLKDFSDKFWTMVDRFVYVTKPLYLLTKRIQEETLICGTMYLYRKECCLELEEMEDPLSAQLYEALQKRQHMWFQNPAFLSAIYVDPRLSDFEPPILSTEQKATAVEHLMKTWKHIRTSQGTEEPTEKPSTSASTNVTNLSRVEKLLMTHRQTRPSDSSDMEKRLKRISLDLSLPLNADVLIFWEKRKREDKELSELALTALQTPCTQVSVERSFNGLSQILTKSRMKLGTVPLEQILFIKSNKDLLESSYLPFEVKKEET</sequence>
<feature type="region of interest" description="Disordered" evidence="6">
    <location>
        <begin position="535"/>
        <end position="554"/>
    </location>
</feature>
<proteinExistence type="predicted"/>
<dbReference type="Pfam" id="PF05699">
    <property type="entry name" value="Dimer_Tnp_hAT"/>
    <property type="match status" value="1"/>
</dbReference>
<feature type="compositionally biased region" description="Polar residues" evidence="6">
    <location>
        <begin position="536"/>
        <end position="554"/>
    </location>
</feature>
<dbReference type="RefSeq" id="XP_029728496.2">
    <property type="nucleotide sequence ID" value="XM_029872636.2"/>
</dbReference>
<protein>
    <recommendedName>
        <fullName evidence="7">HAT C-terminal dimerisation domain-containing protein</fullName>
    </recommendedName>
</protein>
<keyword evidence="5" id="KW-0539">Nucleus</keyword>
<evidence type="ECO:0000256" key="6">
    <source>
        <dbReference type="SAM" id="MobiDB-lite"/>
    </source>
</evidence>
<reference evidence="8" key="2">
    <citation type="submission" date="2025-05" db="UniProtKB">
        <authorList>
            <consortium name="EnsemblMetazoa"/>
        </authorList>
    </citation>
    <scope>IDENTIFICATION</scope>
    <source>
        <strain evidence="8">Foshan</strain>
    </source>
</reference>
<dbReference type="InterPro" id="IPR012337">
    <property type="entry name" value="RNaseH-like_sf"/>
</dbReference>
<keyword evidence="4" id="KW-0862">Zinc</keyword>
<dbReference type="InterPro" id="IPR008906">
    <property type="entry name" value="HATC_C_dom"/>
</dbReference>
<keyword evidence="9" id="KW-1185">Reference proteome</keyword>
<evidence type="ECO:0000256" key="2">
    <source>
        <dbReference type="ARBA" id="ARBA00022723"/>
    </source>
</evidence>
<dbReference type="GeneID" id="115266400"/>
<name>A0ABM1YU44_AEDAL</name>
<evidence type="ECO:0000313" key="8">
    <source>
        <dbReference type="EnsemblMetazoa" id="AALFPA23_012181.P17384"/>
    </source>
</evidence>
<evidence type="ECO:0000256" key="4">
    <source>
        <dbReference type="ARBA" id="ARBA00022833"/>
    </source>
</evidence>
<dbReference type="PANTHER" id="PTHR46481:SF10">
    <property type="entry name" value="ZINC FINGER BED DOMAIN-CONTAINING PROTEIN 39"/>
    <property type="match status" value="1"/>
</dbReference>
<dbReference type="SUPFAM" id="SSF53098">
    <property type="entry name" value="Ribonuclease H-like"/>
    <property type="match status" value="1"/>
</dbReference>
<evidence type="ECO:0000313" key="9">
    <source>
        <dbReference type="Proteomes" id="UP000069940"/>
    </source>
</evidence>
<feature type="domain" description="HAT C-terminal dimerisation" evidence="7">
    <location>
        <begin position="595"/>
        <end position="661"/>
    </location>
</feature>
<evidence type="ECO:0000256" key="1">
    <source>
        <dbReference type="ARBA" id="ARBA00004123"/>
    </source>
</evidence>
<organism evidence="8 9">
    <name type="scientific">Aedes albopictus</name>
    <name type="common">Asian tiger mosquito</name>
    <name type="synonym">Stegomyia albopicta</name>
    <dbReference type="NCBI Taxonomy" id="7160"/>
    <lineage>
        <taxon>Eukaryota</taxon>
        <taxon>Metazoa</taxon>
        <taxon>Ecdysozoa</taxon>
        <taxon>Arthropoda</taxon>
        <taxon>Hexapoda</taxon>
        <taxon>Insecta</taxon>
        <taxon>Pterygota</taxon>
        <taxon>Neoptera</taxon>
        <taxon>Endopterygota</taxon>
        <taxon>Diptera</taxon>
        <taxon>Nematocera</taxon>
        <taxon>Culicoidea</taxon>
        <taxon>Culicidae</taxon>
        <taxon>Culicinae</taxon>
        <taxon>Aedini</taxon>
        <taxon>Aedes</taxon>
        <taxon>Stegomyia</taxon>
    </lineage>
</organism>
<evidence type="ECO:0000256" key="3">
    <source>
        <dbReference type="ARBA" id="ARBA00022771"/>
    </source>
</evidence>
<comment type="subcellular location">
    <subcellularLocation>
        <location evidence="1">Nucleus</location>
    </subcellularLocation>
</comment>
<keyword evidence="2" id="KW-0479">Metal-binding</keyword>
<evidence type="ECO:0000256" key="5">
    <source>
        <dbReference type="ARBA" id="ARBA00023242"/>
    </source>
</evidence>
<accession>A0ABM1YU44</accession>
<dbReference type="Proteomes" id="UP000069940">
    <property type="component" value="Unassembled WGS sequence"/>
</dbReference>
<dbReference type="EnsemblMetazoa" id="AALFPA23_012181.R17384">
    <property type="protein sequence ID" value="AALFPA23_012181.P17384"/>
    <property type="gene ID" value="AALFPA23_012181"/>
</dbReference>
<dbReference type="InterPro" id="IPR052035">
    <property type="entry name" value="ZnF_BED_domain_contain"/>
</dbReference>
<dbReference type="PANTHER" id="PTHR46481">
    <property type="entry name" value="ZINC FINGER BED DOMAIN-CONTAINING PROTEIN 4"/>
    <property type="match status" value="1"/>
</dbReference>
<evidence type="ECO:0000259" key="7">
    <source>
        <dbReference type="Pfam" id="PF05699"/>
    </source>
</evidence>
<reference evidence="9" key="1">
    <citation type="journal article" date="2015" name="Proc. Natl. Acad. Sci. U.S.A.">
        <title>Genome sequence of the Asian Tiger mosquito, Aedes albopictus, reveals insights into its biology, genetics, and evolution.</title>
        <authorList>
            <person name="Chen X.G."/>
            <person name="Jiang X."/>
            <person name="Gu J."/>
            <person name="Xu M."/>
            <person name="Wu Y."/>
            <person name="Deng Y."/>
            <person name="Zhang C."/>
            <person name="Bonizzoni M."/>
            <person name="Dermauw W."/>
            <person name="Vontas J."/>
            <person name="Armbruster P."/>
            <person name="Huang X."/>
            <person name="Yang Y."/>
            <person name="Zhang H."/>
            <person name="He W."/>
            <person name="Peng H."/>
            <person name="Liu Y."/>
            <person name="Wu K."/>
            <person name="Chen J."/>
            <person name="Lirakis M."/>
            <person name="Topalis P."/>
            <person name="Van Leeuwen T."/>
            <person name="Hall A.B."/>
            <person name="Jiang X."/>
            <person name="Thorpe C."/>
            <person name="Mueller R.L."/>
            <person name="Sun C."/>
            <person name="Waterhouse R.M."/>
            <person name="Yan G."/>
            <person name="Tu Z.J."/>
            <person name="Fang X."/>
            <person name="James A.A."/>
        </authorList>
    </citation>
    <scope>NUCLEOTIDE SEQUENCE [LARGE SCALE GENOMIC DNA]</scope>
    <source>
        <strain evidence="9">Foshan</strain>
    </source>
</reference>